<dbReference type="Proteomes" id="UP000620104">
    <property type="component" value="Unassembled WGS sequence"/>
</dbReference>
<dbReference type="PANTHER" id="PTHR43283">
    <property type="entry name" value="BETA-LACTAMASE-RELATED"/>
    <property type="match status" value="1"/>
</dbReference>
<dbReference type="Gene3D" id="3.40.710.10">
    <property type="entry name" value="DD-peptidase/beta-lactamase superfamily"/>
    <property type="match status" value="1"/>
</dbReference>
<name>A0A8H3YG32_9TREE</name>
<dbReference type="OrthoDB" id="428260at2759"/>
<dbReference type="EMBL" id="BLZA01000017">
    <property type="protein sequence ID" value="GHJ86336.1"/>
    <property type="molecule type" value="Genomic_DNA"/>
</dbReference>
<proteinExistence type="predicted"/>
<dbReference type="AlphaFoldDB" id="A0A8H3YG32"/>
<evidence type="ECO:0000313" key="2">
    <source>
        <dbReference type="EMBL" id="GHJ86336.1"/>
    </source>
</evidence>
<dbReference type="InterPro" id="IPR012338">
    <property type="entry name" value="Beta-lactam/transpept-like"/>
</dbReference>
<reference evidence="2" key="1">
    <citation type="submission" date="2020-07" db="EMBL/GenBank/DDBJ databases">
        <title>Draft Genome Sequence of a Deep-Sea Yeast, Naganishia (Cryptococcus) liquefaciens strain N6.</title>
        <authorList>
            <person name="Han Y.W."/>
            <person name="Kajitani R."/>
            <person name="Morimoto H."/>
            <person name="Parhat M."/>
            <person name="Tsubouchi H."/>
            <person name="Bakenova O."/>
            <person name="Ogata M."/>
            <person name="Argunhan B."/>
            <person name="Aoki R."/>
            <person name="Kajiwara S."/>
            <person name="Itoh T."/>
            <person name="Iwasaki H."/>
        </authorList>
    </citation>
    <scope>NUCLEOTIDE SEQUENCE</scope>
    <source>
        <strain evidence="2">N6</strain>
    </source>
</reference>
<accession>A0A8H3YG32</accession>
<keyword evidence="3" id="KW-1185">Reference proteome</keyword>
<organism evidence="2 3">
    <name type="scientific">Naganishia liquefaciens</name>
    <dbReference type="NCBI Taxonomy" id="104408"/>
    <lineage>
        <taxon>Eukaryota</taxon>
        <taxon>Fungi</taxon>
        <taxon>Dikarya</taxon>
        <taxon>Basidiomycota</taxon>
        <taxon>Agaricomycotina</taxon>
        <taxon>Tremellomycetes</taxon>
        <taxon>Filobasidiales</taxon>
        <taxon>Filobasidiaceae</taxon>
        <taxon>Naganishia</taxon>
    </lineage>
</organism>
<evidence type="ECO:0000313" key="3">
    <source>
        <dbReference type="Proteomes" id="UP000620104"/>
    </source>
</evidence>
<sequence>MSTPCPILGKGEKEGLSKLLRDAIDANKIPATFIGVTTAQETLFSDCAGDIVCGVPGSGLVDPDTTVQLFSATKFVTTVACLQLVDQGRVSLDDPEYINRYLPELAELKILKGYTPEGEAITVDQNPKGAITLRMLLSHTSGLSYGWQNDVGRWLTEAGKRPLGFLAADASIDDYIYPLVTQPGTDYNYGIGLDWAAFLLERVTGENISDYYRKHIFEPCDMRSTGFLPTAAIKDKLMRMTYYKDDHTPAAYNNSFTDGLLPRPEDPDTMGTVFSGGGGLFSTAKDYLAFLRGVLASCFRLRAEDSAIHPLLSDASFQELFTNVLTPKGKKSLVEAMKLQTYHAPELLQDASGRDVGHSVGLCLNHKDSSVGRKAGSGCWDGAAKTQYWLDPETGIAAVCFSNIFAPNPCPFMQFYNEYETALYQALTRG</sequence>
<dbReference type="Pfam" id="PF00144">
    <property type="entry name" value="Beta-lactamase"/>
    <property type="match status" value="1"/>
</dbReference>
<protein>
    <recommendedName>
        <fullName evidence="1">Beta-lactamase-related domain-containing protein</fullName>
    </recommendedName>
</protein>
<dbReference type="InterPro" id="IPR001466">
    <property type="entry name" value="Beta-lactam-related"/>
</dbReference>
<feature type="domain" description="Beta-lactamase-related" evidence="1">
    <location>
        <begin position="19"/>
        <end position="417"/>
    </location>
</feature>
<dbReference type="SUPFAM" id="SSF56601">
    <property type="entry name" value="beta-lactamase/transpeptidase-like"/>
    <property type="match status" value="1"/>
</dbReference>
<evidence type="ECO:0000259" key="1">
    <source>
        <dbReference type="Pfam" id="PF00144"/>
    </source>
</evidence>
<dbReference type="PANTHER" id="PTHR43283:SF3">
    <property type="entry name" value="BETA-LACTAMASE FAMILY PROTEIN (AFU_ORTHOLOGUE AFUA_5G07500)"/>
    <property type="match status" value="1"/>
</dbReference>
<dbReference type="InterPro" id="IPR050789">
    <property type="entry name" value="Diverse_Enzym_Activities"/>
</dbReference>
<gene>
    <name evidence="2" type="ORF">NliqN6_2738</name>
</gene>
<comment type="caution">
    <text evidence="2">The sequence shown here is derived from an EMBL/GenBank/DDBJ whole genome shotgun (WGS) entry which is preliminary data.</text>
</comment>